<feature type="region of interest" description="Disordered" evidence="1">
    <location>
        <begin position="617"/>
        <end position="640"/>
    </location>
</feature>
<evidence type="ECO:0000256" key="3">
    <source>
        <dbReference type="SAM" id="SignalP"/>
    </source>
</evidence>
<feature type="signal peptide" evidence="3">
    <location>
        <begin position="1"/>
        <end position="25"/>
    </location>
</feature>
<feature type="compositionally biased region" description="Polar residues" evidence="1">
    <location>
        <begin position="1241"/>
        <end position="1268"/>
    </location>
</feature>
<feature type="transmembrane region" description="Helical" evidence="2">
    <location>
        <begin position="1432"/>
        <end position="1456"/>
    </location>
</feature>
<evidence type="ECO:0000256" key="2">
    <source>
        <dbReference type="SAM" id="Phobius"/>
    </source>
</evidence>
<dbReference type="OrthoDB" id="9987241at2759"/>
<dbReference type="EMBL" id="CYKH01000208">
    <property type="protein sequence ID" value="CUE89290.1"/>
    <property type="molecule type" value="Genomic_DNA"/>
</dbReference>
<evidence type="ECO:0000313" key="4">
    <source>
        <dbReference type="EMBL" id="CUE89290.1"/>
    </source>
</evidence>
<feature type="transmembrane region" description="Helical" evidence="2">
    <location>
        <begin position="1053"/>
        <end position="1077"/>
    </location>
</feature>
<keyword evidence="3" id="KW-0732">Signal</keyword>
<keyword evidence="2" id="KW-1133">Transmembrane helix</keyword>
<keyword evidence="2" id="KW-0812">Transmembrane</keyword>
<feature type="transmembrane region" description="Helical" evidence="2">
    <location>
        <begin position="1405"/>
        <end position="1426"/>
    </location>
</feature>
<feature type="region of interest" description="Disordered" evidence="1">
    <location>
        <begin position="1124"/>
        <end position="1155"/>
    </location>
</feature>
<feature type="transmembrane region" description="Helical" evidence="2">
    <location>
        <begin position="953"/>
        <end position="981"/>
    </location>
</feature>
<protein>
    <submittedName>
        <fullName evidence="4">GPI-anchored surface protein, putative</fullName>
    </submittedName>
</protein>
<feature type="transmembrane region" description="Helical" evidence="2">
    <location>
        <begin position="993"/>
        <end position="1016"/>
    </location>
</feature>
<organism evidence="4 5">
    <name type="scientific">Bodo saltans</name>
    <name type="common">Flagellated protozoan</name>
    <dbReference type="NCBI Taxonomy" id="75058"/>
    <lineage>
        <taxon>Eukaryota</taxon>
        <taxon>Discoba</taxon>
        <taxon>Euglenozoa</taxon>
        <taxon>Kinetoplastea</taxon>
        <taxon>Metakinetoplastina</taxon>
        <taxon>Eubodonida</taxon>
        <taxon>Bodonidae</taxon>
        <taxon>Bodo</taxon>
    </lineage>
</organism>
<dbReference type="VEuPathDB" id="TriTrypDB:BSAL_57150"/>
<gene>
    <name evidence="4" type="ORF">BSAL_57150</name>
</gene>
<feature type="transmembrane region" description="Helical" evidence="2">
    <location>
        <begin position="1361"/>
        <end position="1384"/>
    </location>
</feature>
<name>A0A0S4INS0_BODSA</name>
<proteinExistence type="predicted"/>
<feature type="chain" id="PRO_5006621369" evidence="3">
    <location>
        <begin position="26"/>
        <end position="1578"/>
    </location>
</feature>
<feature type="transmembrane region" description="Helical" evidence="2">
    <location>
        <begin position="915"/>
        <end position="933"/>
    </location>
</feature>
<keyword evidence="5" id="KW-1185">Reference proteome</keyword>
<feature type="region of interest" description="Disordered" evidence="1">
    <location>
        <begin position="1232"/>
        <end position="1268"/>
    </location>
</feature>
<feature type="region of interest" description="Disordered" evidence="1">
    <location>
        <begin position="1186"/>
        <end position="1217"/>
    </location>
</feature>
<feature type="transmembrane region" description="Helical" evidence="2">
    <location>
        <begin position="1322"/>
        <end position="1341"/>
    </location>
</feature>
<feature type="transmembrane region" description="Helical" evidence="2">
    <location>
        <begin position="880"/>
        <end position="903"/>
    </location>
</feature>
<keyword evidence="2" id="KW-0472">Membrane</keyword>
<evidence type="ECO:0000313" key="5">
    <source>
        <dbReference type="Proteomes" id="UP000051952"/>
    </source>
</evidence>
<feature type="compositionally biased region" description="Low complexity" evidence="1">
    <location>
        <begin position="629"/>
        <end position="640"/>
    </location>
</feature>
<reference evidence="5" key="1">
    <citation type="submission" date="2015-09" db="EMBL/GenBank/DDBJ databases">
        <authorList>
            <consortium name="Pathogen Informatics"/>
        </authorList>
    </citation>
    <scope>NUCLEOTIDE SEQUENCE [LARGE SCALE GENOMIC DNA]</scope>
    <source>
        <strain evidence="5">Lake Konstanz</strain>
    </source>
</reference>
<accession>A0A0S4INS0</accession>
<dbReference type="Proteomes" id="UP000051952">
    <property type="component" value="Unassembled WGS sequence"/>
</dbReference>
<sequence length="1578" mass="169686">MHTTVAESLLLGALLSYLCVIGSHAAGTHLYSTIPATLEDYTGTCKVATTGFDIGAYYNLDAIQQTSGSSFPPLAADLTNSSWDLGKDGAFSGFTVMYCEIQDFPGYTPTNMLSLLATKGVVVEESCNFQLLSTRNATTGVLKYSVLIIADLGLINALTNADVSAIVSYYTSGGSLFMLSNSCPSVKNANQILAALPSPVNQVVLGNANSIYPSKLMTPGDPRKVNEFGFHVAFTGVPSMSSGQSSAVPYSYANSLWSVSGGIYAPLLTQPLSTSSLSSCSGDPSVATSPTSFPAALYLDPLVQLASLPAARGYGRLAIDMAISRYRGQDDTRTGSRRFGANLIIWLLDIEGKWSNTTSSQSSASTSSASSKQLVACSSGDSFRIKTIGPACNVDFYPIDAGTPNCISKVVTVNQGTTCQVGIRALYGDYWIITNGQNTTMRIVLTANLFTRLTVTHWTGSCRLVGVNTLYNCSTGSSIHLTWNLPSPTRGGYLSQAGPGVAAVNCTPLIVGSFQLAGGQNVTCVLGNTTRVPRGYAQLFIDDVSTGVSVFIDNPLVPNINLLLCSISTTRSKSHSSELTVTETLTTSTTLSGPTRSISKSVGSMTWDATSSMTITSDETITGTGTGRTASESGGLTTATTTDSKTMMTVTKSASDARRSASTTVTTTFSLTSTFTVSTTRRSHTNPSHTLSLTESPTFGCVTPQQLATALLPYAQKPPMATLHELDVQRGLNVTLVLYPIPHIEDNLLHIPWFQPAQCPVRVFKRLITNQGGFQQYLWTAANITVYFEEGLGASSTLPAGTTRNGVVRLEVPAIPDYHILETEVVDLEIPASCATLTFICNATYNNVTLRFNESIEGVRLMRFAVVPSDPPARSSALSVLQPVVIVVGLLGGAPSAVSNLQLMMLHAMSDCGTAFQRVFFVRDVLSIMVPGYEVGRRMRNNDDDNTLDIDVWASLIYGALFWLVALLCLQYFVVVSIACFGRQTLSNARAMASCPSLWLLCGFAFVFPAAVFASLQRIAEFATSANTTTTTASALQLLTVGAVSDNGGAATAFAWAIVLLCVCVVVVPGILIYRLYFVRAVDVRAKTVHHSSDSEAGEDDDDEFSETAAADMHSGVPLSSIIPSLGPKSTADESSDAHGTSATKSPPAASNFVTPSPRELMYGDHDLCLMFSVYEYHEAALRRGPGTSEVTRHDDQRTARGAVSPNKGDGLFGFDGVDDEDTANSYELLLFGQRRRSEPNQRSPPLSSDTTDASHVVRTTQSTSSSWRVGDNAPWGIRWLSQSMLLPKGRWGPAQRSATYGLFLSNRYARPERYWWLLERLAFPLLISSVIVCAHGNITSDDPADAWPENNAAIILGVRVASPAACHGVLSVVCVLYIIKLIVFQYCQPFNVRGDLFLSHASDGVQLLFFIVVSCQLATSSSAAIEGILAILVALQFTVVILSAIFTVTQWWWILPSIQRHVRQKLLFAWCNPPPAPSDLDRTDNEHAQKGLRRKDSGRSLEEVLLEEGDANDGSEGEGAVDAKRSKRRHRFVDRWRPSELETGDILIRNPKDEAILHEMRSLGILPLLLENDTAGM</sequence>
<evidence type="ECO:0000256" key="1">
    <source>
        <dbReference type="SAM" id="MobiDB-lite"/>
    </source>
</evidence>